<dbReference type="Pfam" id="PF23418">
    <property type="entry name" value="DUF7108"/>
    <property type="match status" value="1"/>
</dbReference>
<sequence>MDTGGEATSEGTGTDEETSAGRTDAGAETLPADVVDDVERLTRLERSTRDDHEAAQYAERVDDLLSAHGFTARIREDDGGDVLVCHPDSWLADGVVHPGRIDDVSRAVEIPLEGTEDPDDWTTVDTHNRDLASAVREAHGDVHGANAAALADFVSNHYAKEIESLSGPELREFREEYFVRNAWPSDRQRSAIDESIRLVFEVADVPVPEYDR</sequence>
<dbReference type="InterPro" id="IPR055532">
    <property type="entry name" value="DUF7108_N"/>
</dbReference>
<name>A0A2Z2I3F6_9EURY</name>
<feature type="region of interest" description="Disordered" evidence="1">
    <location>
        <begin position="1"/>
        <end position="36"/>
    </location>
</feature>
<feature type="domain" description="DUF7108" evidence="3">
    <location>
        <begin position="119"/>
        <end position="207"/>
    </location>
</feature>
<dbReference type="Proteomes" id="UP000250088">
    <property type="component" value="Chromosome"/>
</dbReference>
<organism evidence="4 5">
    <name type="scientific">Natrarchaeobaculum aegyptiacum</name>
    <dbReference type="NCBI Taxonomy" id="745377"/>
    <lineage>
        <taxon>Archaea</taxon>
        <taxon>Methanobacteriati</taxon>
        <taxon>Methanobacteriota</taxon>
        <taxon>Stenosarchaea group</taxon>
        <taxon>Halobacteria</taxon>
        <taxon>Halobacteriales</taxon>
        <taxon>Natrialbaceae</taxon>
        <taxon>Natrarchaeobaculum</taxon>
    </lineage>
</organism>
<proteinExistence type="predicted"/>
<protein>
    <submittedName>
        <fullName evidence="4">RnhA operon protein</fullName>
    </submittedName>
</protein>
<dbReference type="InterPro" id="IPR056494">
    <property type="entry name" value="DUF7108_C"/>
</dbReference>
<evidence type="ECO:0000259" key="3">
    <source>
        <dbReference type="Pfam" id="PF23420"/>
    </source>
</evidence>
<dbReference type="OrthoDB" id="203809at2157"/>
<dbReference type="AlphaFoldDB" id="A0A2Z2I3F6"/>
<keyword evidence="5" id="KW-1185">Reference proteome</keyword>
<dbReference type="EMBL" id="CP019893">
    <property type="protein sequence ID" value="ARS91848.1"/>
    <property type="molecule type" value="Genomic_DNA"/>
</dbReference>
<dbReference type="Pfam" id="PF23420">
    <property type="entry name" value="DUF7108_C"/>
    <property type="match status" value="1"/>
</dbReference>
<feature type="domain" description="DUF7108" evidence="2">
    <location>
        <begin position="30"/>
        <end position="114"/>
    </location>
</feature>
<evidence type="ECO:0000313" key="5">
    <source>
        <dbReference type="Proteomes" id="UP000250088"/>
    </source>
</evidence>
<feature type="compositionally biased region" description="Low complexity" evidence="1">
    <location>
        <begin position="1"/>
        <end position="12"/>
    </location>
</feature>
<evidence type="ECO:0000313" key="4">
    <source>
        <dbReference type="EMBL" id="ARS91848.1"/>
    </source>
</evidence>
<gene>
    <name evidence="4" type="ORF">B1756_13245</name>
</gene>
<dbReference type="KEGG" id="naj:B1756_13245"/>
<evidence type="ECO:0000256" key="1">
    <source>
        <dbReference type="SAM" id="MobiDB-lite"/>
    </source>
</evidence>
<accession>A0A2Z2I3F6</accession>
<evidence type="ECO:0000259" key="2">
    <source>
        <dbReference type="Pfam" id="PF23418"/>
    </source>
</evidence>
<reference evidence="5" key="1">
    <citation type="submission" date="2017-02" db="EMBL/GenBank/DDBJ databases">
        <title>Natronthermophilus aegyptiacus gen. nov.,sp. nov., an aerobic, extremely halophilic alkalithermophilic archaeon isolated from the athalassohaline Wadi An Natrun, Egypt.</title>
        <authorList>
            <person name="Zhao B."/>
        </authorList>
    </citation>
    <scope>NUCLEOTIDE SEQUENCE [LARGE SCALE GENOMIC DNA]</scope>
    <source>
        <strain evidence="5">JW/NM-HA 15</strain>
    </source>
</reference>